<dbReference type="InterPro" id="IPR001094">
    <property type="entry name" value="Flavdoxin-like"/>
</dbReference>
<evidence type="ECO:0000259" key="6">
    <source>
        <dbReference type="PROSITE" id="PS50902"/>
    </source>
</evidence>
<dbReference type="PANTHER" id="PTHR19384:SF17">
    <property type="entry name" value="NADPH--CYTOCHROME P450 REDUCTASE"/>
    <property type="match status" value="1"/>
</dbReference>
<dbReference type="PRINTS" id="PR00371">
    <property type="entry name" value="FPNCR"/>
</dbReference>
<organism evidence="8 9">
    <name type="scientific">Luteimonas colneyensis</name>
    <dbReference type="NCBI Taxonomy" id="2762230"/>
    <lineage>
        <taxon>Bacteria</taxon>
        <taxon>Pseudomonadati</taxon>
        <taxon>Pseudomonadota</taxon>
        <taxon>Gammaproteobacteria</taxon>
        <taxon>Lysobacterales</taxon>
        <taxon>Lysobacteraceae</taxon>
        <taxon>Luteimonas</taxon>
    </lineage>
</organism>
<dbReference type="Gene3D" id="3.40.50.360">
    <property type="match status" value="1"/>
</dbReference>
<dbReference type="PRINTS" id="PR00369">
    <property type="entry name" value="FLAVODOXIN"/>
</dbReference>
<keyword evidence="5" id="KW-0812">Transmembrane</keyword>
<protein>
    <recommendedName>
        <fullName evidence="4">NADPH--hemoprotein reductase</fullName>
        <ecNumber evidence="4">1.6.2.4</ecNumber>
    </recommendedName>
</protein>
<feature type="transmembrane region" description="Helical" evidence="5">
    <location>
        <begin position="43"/>
        <end position="65"/>
    </location>
</feature>
<dbReference type="Gene3D" id="3.40.50.80">
    <property type="entry name" value="Nucleotide-binding domain of ferredoxin-NADP reductase (FNR) module"/>
    <property type="match status" value="1"/>
</dbReference>
<dbReference type="SUPFAM" id="SSF52218">
    <property type="entry name" value="Flavoproteins"/>
    <property type="match status" value="1"/>
</dbReference>
<dbReference type="Proteomes" id="UP000647183">
    <property type="component" value="Unassembled WGS sequence"/>
</dbReference>
<keyword evidence="9" id="KW-1185">Reference proteome</keyword>
<reference evidence="8 9" key="1">
    <citation type="submission" date="2020-08" db="EMBL/GenBank/DDBJ databases">
        <title>A Genomic Blueprint of the Chicken Gut Microbiome.</title>
        <authorList>
            <person name="Gilroy R."/>
            <person name="Ravi A."/>
            <person name="Getino M."/>
            <person name="Pursley I."/>
            <person name="Horton D.L."/>
            <person name="Alikhan N.-F."/>
            <person name="Baker D."/>
            <person name="Gharbi K."/>
            <person name="Hall N."/>
            <person name="Watson M."/>
            <person name="Adriaenssens E.M."/>
            <person name="Foster-Nyarko E."/>
            <person name="Jarju S."/>
            <person name="Secka A."/>
            <person name="Antonio M."/>
            <person name="Oren A."/>
            <person name="Chaudhuri R."/>
            <person name="La Ragione R.M."/>
            <person name="Hildebrand F."/>
            <person name="Pallen M.J."/>
        </authorList>
    </citation>
    <scope>NUCLEOTIDE SEQUENCE [LARGE SCALE GENOMIC DNA]</scope>
    <source>
        <strain evidence="8 9">Sa2BVA3</strain>
    </source>
</reference>
<dbReference type="Pfam" id="PF00258">
    <property type="entry name" value="Flavodoxin_1"/>
    <property type="match status" value="1"/>
</dbReference>
<keyword evidence="5" id="KW-0472">Membrane</keyword>
<dbReference type="InterPro" id="IPR008254">
    <property type="entry name" value="Flavodoxin/NO_synth"/>
</dbReference>
<keyword evidence="3" id="KW-0249">Electron transport</keyword>
<feature type="transmembrane region" description="Helical" evidence="5">
    <location>
        <begin position="12"/>
        <end position="31"/>
    </location>
</feature>
<dbReference type="RefSeq" id="WP_191730133.1">
    <property type="nucleotide sequence ID" value="NZ_JACSQJ010000009.1"/>
</dbReference>
<keyword evidence="2" id="KW-0288">FMN</keyword>
<sequence length="564" mass="58789">MTGARTSTAARAAQAGVLLALGAAALAFLPLHEETWWPGYPTGGRGVAAALVALAWLLASAATVLRARGAARADAATAAADAGLPAAGEWLVVHASQTGQAAEIAQRTATSLQAAGLEARTRDIASLDAKTLAAVRQVLFIASTTGEGDPPDAAAGFIGACMRDDARLPGLRYAVLALGDRGYRNYCAFGHALDQWLRQSGASPLFDLVEVDNGDPAALRHWQHHLGVAAGAPALPDWTPVAYQAWTLAQRRELNPGSEGEPVFELRLLPPDGSAGAWRAGDIAEVGPRQVPAAVAALLAAAGLDAASPVRVGEATRTLGAQLSRSQLPPADDLRGLDAQAVADRLQPLPSREYSIASIPGEGSLRLLLRRMLRPDGTPGVGSGWLCDHVQPGGDVDLRIRANPGFHGPPATTPMLLVGNGTGIAGLRAHLAERQASRQARSWLLFGERHGDRDFHQRDDILRWLGEGGLERLDLAFSRGTGGSGVPADALSSGRATVHCGYVQDALRAEASRLRDWVDAGAAILVCGSLQGMASGVDGALREILGDTCVDGLLAAGRYRRDVY</sequence>
<dbReference type="InterPro" id="IPR029039">
    <property type="entry name" value="Flavoprotein-like_sf"/>
</dbReference>
<dbReference type="PANTHER" id="PTHR19384">
    <property type="entry name" value="NITRIC OXIDE SYNTHASE-RELATED"/>
    <property type="match status" value="1"/>
</dbReference>
<dbReference type="InterPro" id="IPR001709">
    <property type="entry name" value="Flavoprot_Pyr_Nucl_cyt_Rdtase"/>
</dbReference>
<dbReference type="PROSITE" id="PS50902">
    <property type="entry name" value="FLAVODOXIN_LIKE"/>
    <property type="match status" value="1"/>
</dbReference>
<dbReference type="InterPro" id="IPR039261">
    <property type="entry name" value="FNR_nucleotide-bd"/>
</dbReference>
<evidence type="ECO:0000256" key="5">
    <source>
        <dbReference type="SAM" id="Phobius"/>
    </source>
</evidence>
<dbReference type="CDD" id="cd06200">
    <property type="entry name" value="SiR_like1"/>
    <property type="match status" value="1"/>
</dbReference>
<dbReference type="EC" id="1.6.2.4" evidence="4"/>
<comment type="caution">
    <text evidence="8">The sequence shown here is derived from an EMBL/GenBank/DDBJ whole genome shotgun (WGS) entry which is preliminary data.</text>
</comment>
<name>A0ABR8ULT6_9GAMM</name>
<dbReference type="SUPFAM" id="SSF52343">
    <property type="entry name" value="Ferredoxin reductase-like, C-terminal NADP-linked domain"/>
    <property type="match status" value="1"/>
</dbReference>
<accession>A0ABR8ULT6</accession>
<dbReference type="PROSITE" id="PS51384">
    <property type="entry name" value="FAD_FR"/>
    <property type="match status" value="1"/>
</dbReference>
<keyword evidence="3" id="KW-0813">Transport</keyword>
<evidence type="ECO:0000256" key="3">
    <source>
        <dbReference type="ARBA" id="ARBA00022982"/>
    </source>
</evidence>
<proteinExistence type="predicted"/>
<dbReference type="InterPro" id="IPR017938">
    <property type="entry name" value="Riboflavin_synthase-like_b-brl"/>
</dbReference>
<dbReference type="InterPro" id="IPR017927">
    <property type="entry name" value="FAD-bd_FR_type"/>
</dbReference>
<keyword evidence="1" id="KW-0285">Flavoprotein</keyword>
<evidence type="ECO:0000256" key="2">
    <source>
        <dbReference type="ARBA" id="ARBA00022643"/>
    </source>
</evidence>
<feature type="domain" description="Flavodoxin-like" evidence="6">
    <location>
        <begin position="90"/>
        <end position="227"/>
    </location>
</feature>
<evidence type="ECO:0000313" key="8">
    <source>
        <dbReference type="EMBL" id="MBD7988971.1"/>
    </source>
</evidence>
<evidence type="ECO:0000313" key="9">
    <source>
        <dbReference type="Proteomes" id="UP000647183"/>
    </source>
</evidence>
<keyword evidence="5" id="KW-1133">Transmembrane helix</keyword>
<evidence type="ECO:0000256" key="4">
    <source>
        <dbReference type="ARBA" id="ARBA00023797"/>
    </source>
</evidence>
<dbReference type="Gene3D" id="2.40.30.10">
    <property type="entry name" value="Translation factors"/>
    <property type="match status" value="1"/>
</dbReference>
<feature type="domain" description="FAD-binding FR-type" evidence="7">
    <location>
        <begin position="241"/>
        <end position="409"/>
    </location>
</feature>
<dbReference type="EMBL" id="JACSQJ010000009">
    <property type="protein sequence ID" value="MBD7988971.1"/>
    <property type="molecule type" value="Genomic_DNA"/>
</dbReference>
<dbReference type="SUPFAM" id="SSF63380">
    <property type="entry name" value="Riboflavin synthase domain-like"/>
    <property type="match status" value="1"/>
</dbReference>
<gene>
    <name evidence="8" type="ORF">H9645_13110</name>
</gene>
<evidence type="ECO:0000259" key="7">
    <source>
        <dbReference type="PROSITE" id="PS51384"/>
    </source>
</evidence>
<evidence type="ECO:0000256" key="1">
    <source>
        <dbReference type="ARBA" id="ARBA00022630"/>
    </source>
</evidence>